<keyword evidence="1" id="KW-0812">Transmembrane</keyword>
<evidence type="ECO:0000313" key="3">
    <source>
        <dbReference type="Proteomes" id="UP000319908"/>
    </source>
</evidence>
<dbReference type="EMBL" id="SJPU01000001">
    <property type="protein sequence ID" value="TWU18600.1"/>
    <property type="molecule type" value="Genomic_DNA"/>
</dbReference>
<proteinExistence type="predicted"/>
<reference evidence="2 3" key="1">
    <citation type="journal article" date="2020" name="Antonie Van Leeuwenhoek">
        <title>Rhodopirellula heiligendammensis sp. nov., Rhodopirellula pilleata sp. nov., and Rhodopirellula solitaria sp. nov. isolated from natural or artificial marine surfaces in Northern Germany and California, USA, and emended description of the genus Rhodopirellula.</title>
        <authorList>
            <person name="Kallscheuer N."/>
            <person name="Wiegand S."/>
            <person name="Jogler M."/>
            <person name="Boedeker C."/>
            <person name="Peeters S.H."/>
            <person name="Rast P."/>
            <person name="Heuer A."/>
            <person name="Jetten M.S.M."/>
            <person name="Rohde M."/>
            <person name="Jogler C."/>
        </authorList>
    </citation>
    <scope>NUCLEOTIDE SEQUENCE [LARGE SCALE GENOMIC DNA]</scope>
    <source>
        <strain evidence="2 3">Poly21</strain>
    </source>
</reference>
<protein>
    <submittedName>
        <fullName evidence="2">Uncharacterized protein</fullName>
    </submittedName>
</protein>
<organism evidence="2 3">
    <name type="scientific">Allorhodopirellula heiligendammensis</name>
    <dbReference type="NCBI Taxonomy" id="2714739"/>
    <lineage>
        <taxon>Bacteria</taxon>
        <taxon>Pseudomonadati</taxon>
        <taxon>Planctomycetota</taxon>
        <taxon>Planctomycetia</taxon>
        <taxon>Pirellulales</taxon>
        <taxon>Pirellulaceae</taxon>
        <taxon>Allorhodopirellula</taxon>
    </lineage>
</organism>
<keyword evidence="3" id="KW-1185">Reference proteome</keyword>
<dbReference type="Proteomes" id="UP000319908">
    <property type="component" value="Unassembled WGS sequence"/>
</dbReference>
<dbReference type="AlphaFoldDB" id="A0A5C6C208"/>
<dbReference type="OrthoDB" id="282673at2"/>
<evidence type="ECO:0000256" key="1">
    <source>
        <dbReference type="SAM" id="Phobius"/>
    </source>
</evidence>
<evidence type="ECO:0000313" key="2">
    <source>
        <dbReference type="EMBL" id="TWU18600.1"/>
    </source>
</evidence>
<gene>
    <name evidence="2" type="ORF">Poly21_07640</name>
</gene>
<keyword evidence="1" id="KW-1133">Transmembrane helix</keyword>
<dbReference type="RefSeq" id="WP_146405624.1">
    <property type="nucleotide sequence ID" value="NZ_SJPU01000001.1"/>
</dbReference>
<keyword evidence="1" id="KW-0472">Membrane</keyword>
<comment type="caution">
    <text evidence="2">The sequence shown here is derived from an EMBL/GenBank/DDBJ whole genome shotgun (WGS) entry which is preliminary data.</text>
</comment>
<feature type="transmembrane region" description="Helical" evidence="1">
    <location>
        <begin position="48"/>
        <end position="69"/>
    </location>
</feature>
<name>A0A5C6C208_9BACT</name>
<sequence length="91" mass="10235">MRKIAKLISLFYGCQMLLASLGMALYCYLDPNAFGSLGKEFGINLRLFLLTAGLVPLPGLGLLMIWLGMPSRSRMRTWRVARTTIKQILEN</sequence>
<accession>A0A5C6C208</accession>